<evidence type="ECO:0000256" key="6">
    <source>
        <dbReference type="ARBA" id="ARBA00022882"/>
    </source>
</evidence>
<evidence type="ECO:0000256" key="14">
    <source>
        <dbReference type="SAM" id="Phobius"/>
    </source>
</evidence>
<evidence type="ECO:0000256" key="10">
    <source>
        <dbReference type="ARBA" id="ARBA00023136"/>
    </source>
</evidence>
<feature type="coiled-coil region" evidence="13">
    <location>
        <begin position="160"/>
        <end position="194"/>
    </location>
</feature>
<keyword evidence="9" id="KW-0406">Ion transport</keyword>
<gene>
    <name evidence="16" type="ORF">BJ684DRAFT_22011</name>
</gene>
<evidence type="ECO:0000256" key="7">
    <source>
        <dbReference type="ARBA" id="ARBA00022989"/>
    </source>
</evidence>
<keyword evidence="11" id="KW-0407">Ion channel</keyword>
<keyword evidence="8 13" id="KW-0175">Coiled coil</keyword>
<accession>A0A4P9XZ68</accession>
<dbReference type="Proteomes" id="UP000267251">
    <property type="component" value="Unassembled WGS sequence"/>
</dbReference>
<protein>
    <recommendedName>
        <fullName evidence="2">Voltage-gated hydrogen channel 1</fullName>
    </recommendedName>
    <alternativeName>
        <fullName evidence="12">Hydrogen voltage-gated channel 1</fullName>
    </alternativeName>
</protein>
<evidence type="ECO:0000256" key="5">
    <source>
        <dbReference type="ARBA" id="ARBA00022692"/>
    </source>
</evidence>
<reference evidence="17" key="1">
    <citation type="journal article" date="2018" name="Nat. Microbiol.">
        <title>Leveraging single-cell genomics to expand the fungal tree of life.</title>
        <authorList>
            <person name="Ahrendt S.R."/>
            <person name="Quandt C.A."/>
            <person name="Ciobanu D."/>
            <person name="Clum A."/>
            <person name="Salamov A."/>
            <person name="Andreopoulos B."/>
            <person name="Cheng J.F."/>
            <person name="Woyke T."/>
            <person name="Pelin A."/>
            <person name="Henrissat B."/>
            <person name="Reynolds N.K."/>
            <person name="Benny G.L."/>
            <person name="Smith M.E."/>
            <person name="James T.Y."/>
            <person name="Grigoriev I.V."/>
        </authorList>
    </citation>
    <scope>NUCLEOTIDE SEQUENCE [LARGE SCALE GENOMIC DNA]</scope>
</reference>
<dbReference type="Gene3D" id="1.20.120.350">
    <property type="entry name" value="Voltage-gated potassium channels. Chain C"/>
    <property type="match status" value="1"/>
</dbReference>
<dbReference type="PANTHER" id="PTHR46480:SF1">
    <property type="entry name" value="VOLTAGE-GATED HYDROGEN CHANNEL 1"/>
    <property type="match status" value="1"/>
</dbReference>
<organism evidence="16 17">
    <name type="scientific">Piptocephalis cylindrospora</name>
    <dbReference type="NCBI Taxonomy" id="1907219"/>
    <lineage>
        <taxon>Eukaryota</taxon>
        <taxon>Fungi</taxon>
        <taxon>Fungi incertae sedis</taxon>
        <taxon>Zoopagomycota</taxon>
        <taxon>Zoopagomycotina</taxon>
        <taxon>Zoopagomycetes</taxon>
        <taxon>Zoopagales</taxon>
        <taxon>Piptocephalidaceae</taxon>
        <taxon>Piptocephalis</taxon>
    </lineage>
</organism>
<evidence type="ECO:0000256" key="1">
    <source>
        <dbReference type="ARBA" id="ARBA00004651"/>
    </source>
</evidence>
<keyword evidence="6" id="KW-0851">Voltage-gated channel</keyword>
<evidence type="ECO:0000256" key="9">
    <source>
        <dbReference type="ARBA" id="ARBA00023065"/>
    </source>
</evidence>
<dbReference type="AlphaFoldDB" id="A0A4P9XZ68"/>
<dbReference type="EMBL" id="KZ988922">
    <property type="protein sequence ID" value="RKP11422.1"/>
    <property type="molecule type" value="Genomic_DNA"/>
</dbReference>
<keyword evidence="17" id="KW-1185">Reference proteome</keyword>
<keyword evidence="7 14" id="KW-1133">Transmembrane helix</keyword>
<dbReference type="InterPro" id="IPR031846">
    <property type="entry name" value="Hvcn1"/>
</dbReference>
<feature type="transmembrane region" description="Helical" evidence="14">
    <location>
        <begin position="21"/>
        <end position="44"/>
    </location>
</feature>
<evidence type="ECO:0000259" key="15">
    <source>
        <dbReference type="Pfam" id="PF00520"/>
    </source>
</evidence>
<keyword evidence="10 14" id="KW-0472">Membrane</keyword>
<keyword evidence="4" id="KW-1003">Cell membrane</keyword>
<dbReference type="GO" id="GO:0005886">
    <property type="term" value="C:plasma membrane"/>
    <property type="evidence" value="ECO:0007669"/>
    <property type="project" value="UniProtKB-SubCell"/>
</dbReference>
<dbReference type="GO" id="GO:0034702">
    <property type="term" value="C:monoatomic ion channel complex"/>
    <property type="evidence" value="ECO:0007669"/>
    <property type="project" value="UniProtKB-KW"/>
</dbReference>
<evidence type="ECO:0000256" key="11">
    <source>
        <dbReference type="ARBA" id="ARBA00023303"/>
    </source>
</evidence>
<dbReference type="Pfam" id="PF00520">
    <property type="entry name" value="Ion_trans"/>
    <property type="match status" value="1"/>
</dbReference>
<dbReference type="SUPFAM" id="SSF81324">
    <property type="entry name" value="Voltage-gated potassium channels"/>
    <property type="match status" value="1"/>
</dbReference>
<dbReference type="InterPro" id="IPR005821">
    <property type="entry name" value="Ion_trans_dom"/>
</dbReference>
<dbReference type="InterPro" id="IPR027359">
    <property type="entry name" value="Volt_channel_dom_sf"/>
</dbReference>
<feature type="domain" description="Ion transport" evidence="15">
    <location>
        <begin position="21"/>
        <end position="141"/>
    </location>
</feature>
<evidence type="ECO:0000256" key="4">
    <source>
        <dbReference type="ARBA" id="ARBA00022475"/>
    </source>
</evidence>
<keyword evidence="3" id="KW-0813">Transport</keyword>
<comment type="subcellular location">
    <subcellularLocation>
        <location evidence="1">Cell membrane</location>
        <topology evidence="1">Multi-pass membrane protein</topology>
    </subcellularLocation>
</comment>
<evidence type="ECO:0000313" key="16">
    <source>
        <dbReference type="EMBL" id="RKP11422.1"/>
    </source>
</evidence>
<dbReference type="GO" id="GO:0030171">
    <property type="term" value="F:voltage-gated proton channel activity"/>
    <property type="evidence" value="ECO:0007669"/>
    <property type="project" value="InterPro"/>
</dbReference>
<sequence>MEIPQSHRLRLGRFLDSRKTHLLILFLVLLDLVIVVTELTISLYDLHDHLHHTLALKVLSNISLGILSLFLFELVLHIYAFGLGYFCNWVHAMDATVIVVSFALEVALRGAAREIASLLIILRFWRIVRVADAVAVSVEWRVQAEIHEQERHSRVLTERLLATEDQCRSLEGQLRQEMERSDRLEQELQRLYDQSNQLA</sequence>
<evidence type="ECO:0000256" key="3">
    <source>
        <dbReference type="ARBA" id="ARBA00022448"/>
    </source>
</evidence>
<name>A0A4P9XZ68_9FUNG</name>
<proteinExistence type="predicted"/>
<evidence type="ECO:0000256" key="2">
    <source>
        <dbReference type="ARBA" id="ARBA00015897"/>
    </source>
</evidence>
<dbReference type="OrthoDB" id="427456at2759"/>
<evidence type="ECO:0000256" key="13">
    <source>
        <dbReference type="SAM" id="Coils"/>
    </source>
</evidence>
<keyword evidence="5 14" id="KW-0812">Transmembrane</keyword>
<evidence type="ECO:0000256" key="8">
    <source>
        <dbReference type="ARBA" id="ARBA00023054"/>
    </source>
</evidence>
<evidence type="ECO:0000313" key="17">
    <source>
        <dbReference type="Proteomes" id="UP000267251"/>
    </source>
</evidence>
<feature type="transmembrane region" description="Helical" evidence="14">
    <location>
        <begin position="64"/>
        <end position="86"/>
    </location>
</feature>
<evidence type="ECO:0000256" key="12">
    <source>
        <dbReference type="ARBA" id="ARBA00031989"/>
    </source>
</evidence>
<dbReference type="PANTHER" id="PTHR46480">
    <property type="entry name" value="F20B24.22"/>
    <property type="match status" value="1"/>
</dbReference>